<dbReference type="Gene3D" id="1.50.10.10">
    <property type="match status" value="1"/>
</dbReference>
<organism evidence="24 25">
    <name type="scientific">Glossina palpalis gambiensis</name>
    <dbReference type="NCBI Taxonomy" id="67801"/>
    <lineage>
        <taxon>Eukaryota</taxon>
        <taxon>Metazoa</taxon>
        <taxon>Ecdysozoa</taxon>
        <taxon>Arthropoda</taxon>
        <taxon>Hexapoda</taxon>
        <taxon>Insecta</taxon>
        <taxon>Pterygota</taxon>
        <taxon>Neoptera</taxon>
        <taxon>Endopterygota</taxon>
        <taxon>Diptera</taxon>
        <taxon>Brachycera</taxon>
        <taxon>Muscomorpha</taxon>
        <taxon>Hippoboscoidea</taxon>
        <taxon>Glossinidae</taxon>
        <taxon>Glossina</taxon>
    </lineage>
</organism>
<evidence type="ECO:0000256" key="11">
    <source>
        <dbReference type="ARBA" id="ARBA00022729"/>
    </source>
</evidence>
<keyword evidence="14" id="KW-0511">Multifunctional enzyme</keyword>
<keyword evidence="12" id="KW-0378">Hydrolase</keyword>
<evidence type="ECO:0000256" key="15">
    <source>
        <dbReference type="ARBA" id="ARBA00023295"/>
    </source>
</evidence>
<dbReference type="STRING" id="67801.A0A1B0B3I3"/>
<evidence type="ECO:0000256" key="9">
    <source>
        <dbReference type="ARBA" id="ARBA00022676"/>
    </source>
</evidence>
<dbReference type="Pfam" id="PF06202">
    <property type="entry name" value="GDE_C"/>
    <property type="match status" value="1"/>
</dbReference>
<dbReference type="PANTHER" id="PTHR10569:SF2">
    <property type="entry name" value="GLYCOGEN DEBRANCHING ENZYME"/>
    <property type="match status" value="1"/>
</dbReference>
<proteinExistence type="inferred from homology"/>
<dbReference type="Pfam" id="PF14699">
    <property type="entry name" value="hGDE_N"/>
    <property type="match status" value="1"/>
</dbReference>
<keyword evidence="9" id="KW-0328">Glycosyltransferase</keyword>
<evidence type="ECO:0000256" key="18">
    <source>
        <dbReference type="SAM" id="MobiDB-lite"/>
    </source>
</evidence>
<dbReference type="Gene3D" id="3.20.20.80">
    <property type="entry name" value="Glycosidases"/>
    <property type="match status" value="2"/>
</dbReference>
<evidence type="ECO:0000259" key="22">
    <source>
        <dbReference type="Pfam" id="PF14701"/>
    </source>
</evidence>
<dbReference type="VEuPathDB" id="VectorBase:GPPI017632"/>
<evidence type="ECO:0000256" key="12">
    <source>
        <dbReference type="ARBA" id="ARBA00022801"/>
    </source>
</evidence>
<dbReference type="InterPro" id="IPR029436">
    <property type="entry name" value="AGL_euk_N"/>
</dbReference>
<keyword evidence="19" id="KW-0812">Transmembrane</keyword>
<dbReference type="InterPro" id="IPR006421">
    <property type="entry name" value="Glycogen_debranch_met"/>
</dbReference>
<feature type="domain" description="Glycogen debranching enzyme C-terminal" evidence="20">
    <location>
        <begin position="1170"/>
        <end position="1585"/>
    </location>
</feature>
<dbReference type="EnsemblMetazoa" id="GPPI017632-RA">
    <property type="protein sequence ID" value="GPPI017632-PA"/>
    <property type="gene ID" value="GPPI017632"/>
</dbReference>
<evidence type="ECO:0000256" key="7">
    <source>
        <dbReference type="ARBA" id="ARBA00020723"/>
    </source>
</evidence>
<reference evidence="24" key="2">
    <citation type="submission" date="2020-05" db="UniProtKB">
        <authorList>
            <consortium name="EnsemblMetazoa"/>
        </authorList>
    </citation>
    <scope>IDENTIFICATION</scope>
    <source>
        <strain evidence="24">IAEA</strain>
    </source>
</reference>
<evidence type="ECO:0000259" key="20">
    <source>
        <dbReference type="Pfam" id="PF06202"/>
    </source>
</evidence>
<keyword evidence="15" id="KW-0326">Glycosidase</keyword>
<dbReference type="Pfam" id="PF14701">
    <property type="entry name" value="hDGE_amylase"/>
    <property type="match status" value="1"/>
</dbReference>
<dbReference type="InterPro" id="IPR032792">
    <property type="entry name" value="AGL_glucanoTrfase"/>
</dbReference>
<keyword evidence="10" id="KW-0808">Transferase</keyword>
<dbReference type="InterPro" id="IPR017853">
    <property type="entry name" value="GH"/>
</dbReference>
<dbReference type="NCBIfam" id="TIGR01531">
    <property type="entry name" value="glyc_debranch"/>
    <property type="match status" value="1"/>
</dbReference>
<dbReference type="EC" id="2.4.1.25" evidence="5"/>
<dbReference type="InterPro" id="IPR032788">
    <property type="entry name" value="AGL_central"/>
</dbReference>
<keyword evidence="19" id="KW-0472">Membrane</keyword>
<evidence type="ECO:0000256" key="4">
    <source>
        <dbReference type="ARBA" id="ARBA00004496"/>
    </source>
</evidence>
<dbReference type="FunFam" id="3.20.20.80:FF:000108">
    <property type="entry name" value="glycogen debranching enzyme"/>
    <property type="match status" value="1"/>
</dbReference>
<evidence type="ECO:0000256" key="14">
    <source>
        <dbReference type="ARBA" id="ARBA00023268"/>
    </source>
</evidence>
<name>A0A1B0B3I3_9MUSC</name>
<dbReference type="GO" id="GO:0005737">
    <property type="term" value="C:cytoplasm"/>
    <property type="evidence" value="ECO:0007669"/>
    <property type="project" value="UniProtKB-SubCell"/>
</dbReference>
<evidence type="ECO:0000256" key="16">
    <source>
        <dbReference type="ARBA" id="ARBA00025780"/>
    </source>
</evidence>
<comment type="subcellular location">
    <subcellularLocation>
        <location evidence="4">Cytoplasm</location>
    </subcellularLocation>
</comment>
<reference evidence="25" key="1">
    <citation type="submission" date="2015-01" db="EMBL/GenBank/DDBJ databases">
        <authorList>
            <person name="Aksoy S."/>
            <person name="Warren W."/>
            <person name="Wilson R.K."/>
        </authorList>
    </citation>
    <scope>NUCLEOTIDE SEQUENCE [LARGE SCALE GENOMIC DNA]</scope>
    <source>
        <strain evidence="25">IAEA</strain>
    </source>
</reference>
<comment type="similarity">
    <text evidence="16">Belongs to the glycogen debranching enzyme family.</text>
</comment>
<dbReference type="CDD" id="cd11327">
    <property type="entry name" value="AmyAc_Glg_debranch_2"/>
    <property type="match status" value="1"/>
</dbReference>
<keyword evidence="13" id="KW-0320">Glycogen biosynthesis</keyword>
<evidence type="ECO:0000256" key="8">
    <source>
        <dbReference type="ARBA" id="ARBA00022490"/>
    </source>
</evidence>
<dbReference type="InterPro" id="IPR032790">
    <property type="entry name" value="GDE_C"/>
</dbReference>
<evidence type="ECO:0000256" key="5">
    <source>
        <dbReference type="ARBA" id="ARBA00012560"/>
    </source>
</evidence>
<dbReference type="InterPro" id="IPR012341">
    <property type="entry name" value="6hp_glycosidase-like_sf"/>
</dbReference>
<dbReference type="InterPro" id="IPR010401">
    <property type="entry name" value="AGL/Gdb1"/>
</dbReference>
<keyword evidence="8" id="KW-0963">Cytoplasm</keyword>
<evidence type="ECO:0000256" key="1">
    <source>
        <dbReference type="ARBA" id="ARBA00000439"/>
    </source>
</evidence>
<evidence type="ECO:0000256" key="19">
    <source>
        <dbReference type="SAM" id="Phobius"/>
    </source>
</evidence>
<feature type="transmembrane region" description="Helical" evidence="19">
    <location>
        <begin position="7"/>
        <end position="33"/>
    </location>
</feature>
<dbReference type="GO" id="GO:0005978">
    <property type="term" value="P:glycogen biosynthetic process"/>
    <property type="evidence" value="ECO:0007669"/>
    <property type="project" value="UniProtKB-KW"/>
</dbReference>
<comment type="catalytic activity">
    <reaction evidence="2">
        <text>Hydrolysis of (1-&gt;6)-alpha-D-glucosidic branch linkages in glycogen phosphorylase limit dextrin.</text>
        <dbReference type="EC" id="3.2.1.33"/>
    </reaction>
</comment>
<evidence type="ECO:0000313" key="24">
    <source>
        <dbReference type="EnsemblMetazoa" id="GPPI017632-PA"/>
    </source>
</evidence>
<evidence type="ECO:0000256" key="17">
    <source>
        <dbReference type="ARBA" id="ARBA00031477"/>
    </source>
</evidence>
<dbReference type="EMBL" id="JXJN01007861">
    <property type="status" value="NOT_ANNOTATED_CDS"/>
    <property type="molecule type" value="Genomic_DNA"/>
</dbReference>
<dbReference type="GO" id="GO:0004134">
    <property type="term" value="F:4-alpha-glucanotransferase activity"/>
    <property type="evidence" value="ECO:0007669"/>
    <property type="project" value="UniProtKB-EC"/>
</dbReference>
<evidence type="ECO:0000259" key="21">
    <source>
        <dbReference type="Pfam" id="PF14699"/>
    </source>
</evidence>
<feature type="region of interest" description="Disordered" evidence="18">
    <location>
        <begin position="96"/>
        <end position="115"/>
    </location>
</feature>
<evidence type="ECO:0000256" key="3">
    <source>
        <dbReference type="ARBA" id="ARBA00003530"/>
    </source>
</evidence>
<evidence type="ECO:0000256" key="10">
    <source>
        <dbReference type="ARBA" id="ARBA00022679"/>
    </source>
</evidence>
<feature type="domain" description="Eukaryotic glycogen debranching enzyme N-terminal" evidence="21">
    <location>
        <begin position="147"/>
        <end position="245"/>
    </location>
</feature>
<accession>A0A1B0B3I3</accession>
<dbReference type="GO" id="GO:0005980">
    <property type="term" value="P:glycogen catabolic process"/>
    <property type="evidence" value="ECO:0007669"/>
    <property type="project" value="InterPro"/>
</dbReference>
<protein>
    <recommendedName>
        <fullName evidence="7">Glycogen debranching enzyme</fullName>
        <ecNumber evidence="5">2.4.1.25</ecNumber>
        <ecNumber evidence="6">3.2.1.33</ecNumber>
    </recommendedName>
    <alternativeName>
        <fullName evidence="17">Glycogen debrancher</fullName>
    </alternativeName>
</protein>
<sequence>MYWWLNALICLFTYIWHNFHYCCIVIFIIWSWLYDRYLHLTLANVTVDQNDDDNEYNKNKSGSVNKNNDCKDKNESEYETVTREQWKALNRTYSRNTTMGSKSSKRRNYQEKSSNMSRISNALSISITEGTNAENFLYRIKRGSVLHVHPDAAILGREIVLYTNYPATDDQFKRTEFRTLDWFRKNGRQITTNKYQSAHIVDTDIYAEVKMNMSGTFRFWFHYKESPKKEPAGSLYVQVEPTLQVGRPGVETVIPLDSVRCQTVLSKLLGPITTWESKLRVTKESGYNVIHFTPIQELGASRSAYCLRDQLRINSDFAKSKGEKVNFEDIEKVVRQLREEWEIASICDIVLNHTANESEWLLEHPEATYSCATCPYLRPAFLLDALLTKCGEDIANGLLEDKGIPSIIDREEHLEALKYQLLYVYLPKVNIHEFYQCNATKYVSDFMDHIGTLQPPMNVVKEQRFKEVKLLPDKEYKRLGATINMNVALDVFNSFYADCFDEDSRARKCADALRMHLESLNEEVRNKIQGYLNEAVNNCLNGVRYERVRNDGPQIKEISEKYPVFVQYFTQTKAFGKTLKNIEADMYDKVGEMFMAHNGWVMGSTNPLKDFAEEQPGYANVYLKRELIAWSDSVKLRYGKSPEDSPFLWQHMAVYVATMARIFDGVRLDNCHSTPIHVAEHLLDIARETKPNLYVVAELFTNSDATDNVFVNRLGITSLIREALAAWDAHEQGRLVYRFGGLPVGAFMINPKRDLAPSVAHAMFMDMTHDNPSPIEKRSAYDLLPSSALVAMACCAIGSSRGYDELVPHHIHIVDEKRTYQSWDKEVDLNTGIIAAKRALNNLHHHLAEKGFTQVFVDQMDPNIVAVTRHSPQTHESVILVAHTAFSYPHASAGPTYVRPLCFEGKLDEIVLEAQFYMKSEKPFGRPQSFERHPDVINGYQQFQLILSEHIPLNKSKIFRHKSNAEEHLTKLDFENFKPGCVVVIKVSLNSPSRENILRLHQWIHSMQFREGGAFQELQKVAKTLDFVDLNRALFTCDQEERDLGFGGGVYNVPGFGPLVYCGLQGFISLLTEISPHNDLGHPFCDNLRNGNWMMDYIVDRLSHFDGTKALSFKLKAAFNYLKYIPRYLIPCYFDFILSGVYEILIDRVYQLMPDFIRDGHDFSKLLASATIQFLSVCNSANLPTLSPELLPPKPLSQNVTLAAGLPHFSTGYMRCWGRDTFISLRGLMFLTGRYVESRFIILGFAQCLRHGLIPNLLDNGVRPRFNCRDAVWWWLFSIKQYVEQAPQGAKILKDKVSRIFPYDDSEAHGPGKFDQILIDVMQEAVQVHFQGLLYTERNAGPEIDDHMTVRGFNNQIGVNRQTGFVYGGNQWNCGTWMDKMGSSEKAGNRGRPNTPRDGSAVELVGLQYAVLRFMQSVNEQGLSEYKEVTRKSPEGLVSTWTYKDWADRVKENFENYFFVSNEDTASLANKKNIYKDCYGASHSWTDYQLRCNFPIAMVIAQDLFNPQHAWAALEQAREHLVGPLGMKTLDPGDWNYRGIYDNSNDSSDASVAHGANYHQGPEWIWPMGYYLRARLIFAKKCGHLNETIAETWCFTIYTPWEEMSKRTYQLSSSIIHLEMLRFIFCHHVCLYAFVNCLNFTTNYLIKKVFLVNKFL</sequence>
<dbReference type="EC" id="3.2.1.33" evidence="6"/>
<dbReference type="Proteomes" id="UP000092460">
    <property type="component" value="Unassembled WGS sequence"/>
</dbReference>
<feature type="domain" description="Glycogen debranching enzyme glucanotransferase" evidence="22">
    <location>
        <begin position="253"/>
        <end position="694"/>
    </location>
</feature>
<evidence type="ECO:0000256" key="13">
    <source>
        <dbReference type="ARBA" id="ARBA00023056"/>
    </source>
</evidence>
<dbReference type="InterPro" id="IPR008928">
    <property type="entry name" value="6-hairpin_glycosidase_sf"/>
</dbReference>
<dbReference type="SUPFAM" id="SSF51445">
    <property type="entry name" value="(Trans)glycosidases"/>
    <property type="match status" value="1"/>
</dbReference>
<evidence type="ECO:0000313" key="25">
    <source>
        <dbReference type="Proteomes" id="UP000092460"/>
    </source>
</evidence>
<keyword evidence="19" id="KW-1133">Transmembrane helix</keyword>
<dbReference type="GO" id="GO:0004135">
    <property type="term" value="F:amylo-alpha-1,6-glucosidase activity"/>
    <property type="evidence" value="ECO:0007669"/>
    <property type="project" value="UniProtKB-EC"/>
</dbReference>
<comment type="catalytic activity">
    <reaction evidence="1">
        <text>Transfers a segment of a (1-&gt;4)-alpha-D-glucan to a new position in an acceptor, which may be glucose or a (1-&gt;4)-alpha-D-glucan.</text>
        <dbReference type="EC" id="2.4.1.25"/>
    </reaction>
</comment>
<feature type="region of interest" description="Disordered" evidence="18">
    <location>
        <begin position="51"/>
        <end position="76"/>
    </location>
</feature>
<comment type="function">
    <text evidence="3">Multifunctional enzyme acting as 1,4-alpha-D-glucan:1,4-alpha-D-glucan 4-alpha-D-glycosyltransferase and amylo-1,6-glucosidase in glycogen degradation.</text>
</comment>
<feature type="domain" description="Glycogen debranching enzyme central" evidence="23">
    <location>
        <begin position="832"/>
        <end position="1102"/>
    </location>
</feature>
<evidence type="ECO:0000256" key="2">
    <source>
        <dbReference type="ARBA" id="ARBA00000927"/>
    </source>
</evidence>
<dbReference type="SUPFAM" id="SSF48208">
    <property type="entry name" value="Six-hairpin glycosidases"/>
    <property type="match status" value="1"/>
</dbReference>
<keyword evidence="25" id="KW-1185">Reference proteome</keyword>
<dbReference type="PANTHER" id="PTHR10569">
    <property type="entry name" value="GLYCOGEN DEBRANCHING ENZYME"/>
    <property type="match status" value="1"/>
</dbReference>
<evidence type="ECO:0000259" key="23">
    <source>
        <dbReference type="Pfam" id="PF14702"/>
    </source>
</evidence>
<keyword evidence="11" id="KW-0732">Signal</keyword>
<evidence type="ECO:0000256" key="6">
    <source>
        <dbReference type="ARBA" id="ARBA00012778"/>
    </source>
</evidence>
<dbReference type="FunFam" id="3.20.20.80:FF:000070">
    <property type="entry name" value="GDB1p Glycogen debranching enzyme"/>
    <property type="match status" value="1"/>
</dbReference>
<dbReference type="Pfam" id="PF14702">
    <property type="entry name" value="hGDE_central"/>
    <property type="match status" value="1"/>
</dbReference>